<dbReference type="SUPFAM" id="SSF49785">
    <property type="entry name" value="Galactose-binding domain-like"/>
    <property type="match status" value="1"/>
</dbReference>
<evidence type="ECO:0000259" key="4">
    <source>
        <dbReference type="PROSITE" id="PS50853"/>
    </source>
</evidence>
<dbReference type="InterPro" id="IPR013783">
    <property type="entry name" value="Ig-like_fold"/>
</dbReference>
<reference evidence="5 6" key="1">
    <citation type="submission" date="2015-02" db="EMBL/GenBank/DDBJ databases">
        <title>Draft genome sequences of ten Microbacterium spp. with emphasis on heavy metal contaminated environments.</title>
        <authorList>
            <person name="Corretto E."/>
        </authorList>
    </citation>
    <scope>NUCLEOTIDE SEQUENCE [LARGE SCALE GENOMIC DNA]</scope>
    <source>
        <strain evidence="5 6">DSM 8608</strain>
    </source>
</reference>
<dbReference type="SMART" id="SM00060">
    <property type="entry name" value="FN3"/>
    <property type="match status" value="2"/>
</dbReference>
<dbReference type="Pfam" id="PF21254">
    <property type="entry name" value="AGA-YXIM_GBD"/>
    <property type="match status" value="1"/>
</dbReference>
<dbReference type="InterPro" id="IPR049033">
    <property type="entry name" value="AGA-YXIM_GBD"/>
</dbReference>
<keyword evidence="6" id="KW-1185">Reference proteome</keyword>
<dbReference type="PATRIC" id="fig|69370.6.peg.2928"/>
<dbReference type="EC" id="4.2.2.23" evidence="5"/>
<feature type="domain" description="Fibronectin type-III" evidence="4">
    <location>
        <begin position="182"/>
        <end position="271"/>
    </location>
</feature>
<dbReference type="Proteomes" id="UP000034098">
    <property type="component" value="Unassembled WGS sequence"/>
</dbReference>
<comment type="caution">
    <text evidence="5">The sequence shown here is derived from an EMBL/GenBank/DDBJ whole genome shotgun (WGS) entry which is preliminary data.</text>
</comment>
<evidence type="ECO:0000256" key="1">
    <source>
        <dbReference type="ARBA" id="ARBA00023295"/>
    </source>
</evidence>
<dbReference type="PANTHER" id="PTHR43118">
    <property type="entry name" value="RHAMNOGALACTURONAN LYASE (EUROFUNG)"/>
    <property type="match status" value="1"/>
</dbReference>
<dbReference type="SUPFAM" id="SSF49265">
    <property type="entry name" value="Fibronectin type III"/>
    <property type="match status" value="1"/>
</dbReference>
<name>A0A0M2H5N6_MICTR</name>
<dbReference type="Pfam" id="PF21348">
    <property type="entry name" value="RGL11_C"/>
    <property type="match status" value="1"/>
</dbReference>
<keyword evidence="2" id="KW-0624">Polysaccharide degradation</keyword>
<dbReference type="InterPro" id="IPR003961">
    <property type="entry name" value="FN3_dom"/>
</dbReference>
<dbReference type="RefSeq" id="WP_157005589.1">
    <property type="nucleotide sequence ID" value="NZ_JYJA01000037.1"/>
</dbReference>
<organism evidence="5 6">
    <name type="scientific">Microbacterium trichothecenolyticum</name>
    <name type="common">Aureobacterium trichothecenolyticum</name>
    <dbReference type="NCBI Taxonomy" id="69370"/>
    <lineage>
        <taxon>Bacteria</taxon>
        <taxon>Bacillati</taxon>
        <taxon>Actinomycetota</taxon>
        <taxon>Actinomycetes</taxon>
        <taxon>Micrococcales</taxon>
        <taxon>Microbacteriaceae</taxon>
        <taxon>Microbacterium</taxon>
    </lineage>
</organism>
<evidence type="ECO:0000256" key="2">
    <source>
        <dbReference type="ARBA" id="ARBA00023326"/>
    </source>
</evidence>
<protein>
    <submittedName>
        <fullName evidence="5">Rhamnogalacturonan endolyase YesW</fullName>
        <ecNumber evidence="5">4.2.2.23</ecNumber>
    </submittedName>
</protein>
<dbReference type="InterPro" id="IPR034641">
    <property type="entry name" value="RGL11"/>
</dbReference>
<sequence length="1158" mass="124955">MVQRTARRRSAGVAAATISVLAVALLPGVSAIAAESVTDVSFDFGPVGSASPEGWIGVDPTVAYSPELGYGFTTAPRDAKDRGGEDLMRGDFVNSTPYEFVVDVPNGLYNVTAWMGDIQAGSGNRTNLEIEGTLYPGPSTPGGEIREHTFASIAVTDGQLTIKALQNVGRLNGLHVYALPNAPTGFVASDTDPAAATVTLAWDAMPGATGYTVYRTGGGQSRVEAGTTTEPTFTDTGLIRGEAYSYTVTQQRGEYASPDSDPVEVTVVDPDAEAPAPPTGLRVEALERESATIAWDGGGGDALEWIVYRTTQTDIPFELIARVDEPTYVDNDVFTTIPYIYQVVAVGVGGSSEASESLTTEITERLVRPMERLDRGVVAVRANETDVHVSWRLLGLDPTDLGFVVERSTGGAPYKTLTPAPLTGGTSFMDATADLSKSNSYRVRPVVDGDKQTPSKAFTLSADHAIEPIVRIPLREDKGPIKFTWTGDLDGDGAYDYLVDRHNEQQQIEAYRSDGTFLWSVDFGYNSIDQDNVEGGSATIDVGHNDGVAVYDFDSDGKSEVAIKLANGVTFGDGQVFTGGSDDLDQYVAILDGETGTLRATAPLPDNYVSDGALYVRFSVAYLDGETPSLVAYMKNRIGGGQPARMNLAHAAWNFDGEQISELWQFHRGSQDLHDGHNSRIVDLDGDGRDEILEIAYALNGDGTLRYSLTPQDIRHGDRYYVTDIDPARPGLEGYGIQQTHAGNLLDYYYDASSGEVIWKHFSNKPMGEGDAGRGNVADVDPRFPGLETYTLDGEPNWEASQIGLWNAATNQLVEADTAKQPWPGHNVWWDGDPLREIWHANPTPDNRDARVTKWDWENPTNWDETPTLLRTEEYGAVTASGGSVNYLHVGDIFGDWREEIVLTTPEFDELVIFTTDIPTDQRLYTLAHNPLYRGGMNQKGYVQSGQVDYFLGHDMEQPPTPDIRYAGAEPAADTVRPEVSLVAPSAGLVRELQIQVDASDAGGLEKIVANVYRGTQLVKSTQTNVNGASSGTHSATVGLADGAYTIKFNAHDWAGNVSRTGAFHVVVDAKAPTATVKEGSSFTRATGDTFDVVSYKLYDAGKIDRVELNGVVKDLTDNTWSDVNGIRPGVFGAVSGPNELVVFDAAGNSQSYKFTLN</sequence>
<dbReference type="PANTHER" id="PTHR43118:SF1">
    <property type="entry name" value="RHAMNOGALACTURONAN LYASE (EUROFUNG)"/>
    <property type="match status" value="1"/>
</dbReference>
<keyword evidence="3" id="KW-0732">Signal</keyword>
<dbReference type="EMBL" id="JYJA01000037">
    <property type="protein sequence ID" value="KJL41651.1"/>
    <property type="molecule type" value="Genomic_DNA"/>
</dbReference>
<dbReference type="SUPFAM" id="SSF69318">
    <property type="entry name" value="Integrin alpha N-terminal domain"/>
    <property type="match status" value="1"/>
</dbReference>
<proteinExistence type="predicted"/>
<keyword evidence="2" id="KW-0119">Carbohydrate metabolism</keyword>
<dbReference type="InterPro" id="IPR036116">
    <property type="entry name" value="FN3_sf"/>
</dbReference>
<gene>
    <name evidence="5" type="primary">yesW</name>
    <name evidence="5" type="ORF">RS82_02881</name>
</gene>
<dbReference type="InterPro" id="IPR041624">
    <property type="entry name" value="RGI_lyase"/>
</dbReference>
<feature type="chain" id="PRO_5018317418" evidence="3">
    <location>
        <begin position="34"/>
        <end position="1158"/>
    </location>
</feature>
<dbReference type="Pfam" id="PF18370">
    <property type="entry name" value="RGI_lyase"/>
    <property type="match status" value="1"/>
</dbReference>
<dbReference type="Gene3D" id="2.60.120.430">
    <property type="entry name" value="Galactose-binding lectin"/>
    <property type="match status" value="1"/>
</dbReference>
<keyword evidence="1" id="KW-0326">Glycosidase</keyword>
<evidence type="ECO:0000313" key="5">
    <source>
        <dbReference type="EMBL" id="KJL41651.1"/>
    </source>
</evidence>
<dbReference type="GO" id="GO:0016798">
    <property type="term" value="F:hydrolase activity, acting on glycosyl bonds"/>
    <property type="evidence" value="ECO:0007669"/>
    <property type="project" value="UniProtKB-KW"/>
</dbReference>
<feature type="domain" description="Fibronectin type-III" evidence="4">
    <location>
        <begin position="277"/>
        <end position="366"/>
    </location>
</feature>
<dbReference type="PROSITE" id="PS50853">
    <property type="entry name" value="FN3"/>
    <property type="match status" value="2"/>
</dbReference>
<evidence type="ECO:0000256" key="3">
    <source>
        <dbReference type="SAM" id="SignalP"/>
    </source>
</evidence>
<dbReference type="GO" id="GO:0000272">
    <property type="term" value="P:polysaccharide catabolic process"/>
    <property type="evidence" value="ECO:0007669"/>
    <property type="project" value="UniProtKB-KW"/>
</dbReference>
<dbReference type="InterPro" id="IPR049366">
    <property type="entry name" value="RGL11_C"/>
</dbReference>
<dbReference type="GO" id="GO:0102210">
    <property type="term" value="F:rhamnogalacturonan endolyase activity"/>
    <property type="evidence" value="ECO:0007669"/>
    <property type="project" value="UniProtKB-EC"/>
</dbReference>
<dbReference type="InterPro" id="IPR008979">
    <property type="entry name" value="Galactose-bd-like_sf"/>
</dbReference>
<keyword evidence="1" id="KW-0378">Hydrolase</keyword>
<keyword evidence="5" id="KW-0456">Lyase</keyword>
<dbReference type="InterPro" id="IPR028994">
    <property type="entry name" value="Integrin_alpha_N"/>
</dbReference>
<dbReference type="CDD" id="cd00063">
    <property type="entry name" value="FN3"/>
    <property type="match status" value="1"/>
</dbReference>
<dbReference type="AlphaFoldDB" id="A0A0M2H5N6"/>
<accession>A0A0M2H5N6</accession>
<evidence type="ECO:0000313" key="6">
    <source>
        <dbReference type="Proteomes" id="UP000034098"/>
    </source>
</evidence>
<feature type="signal peptide" evidence="3">
    <location>
        <begin position="1"/>
        <end position="33"/>
    </location>
</feature>
<dbReference type="Gene3D" id="2.60.40.10">
    <property type="entry name" value="Immunoglobulins"/>
    <property type="match status" value="4"/>
</dbReference>
<dbReference type="OrthoDB" id="9802318at2"/>